<comment type="similarity">
    <text evidence="1 5">Belongs to the MreC family.</text>
</comment>
<feature type="transmembrane region" description="Helical" evidence="7">
    <location>
        <begin position="15"/>
        <end position="33"/>
    </location>
</feature>
<keyword evidence="7" id="KW-0812">Transmembrane</keyword>
<dbReference type="PANTHER" id="PTHR34138:SF1">
    <property type="entry name" value="CELL SHAPE-DETERMINING PROTEIN MREC"/>
    <property type="match status" value="1"/>
</dbReference>
<reference evidence="9 10" key="1">
    <citation type="submission" date="2020-07" db="EMBL/GenBank/DDBJ databases">
        <title>Complete genome and description of Selenomonas timonensis sp. nov., a new bacterium isolated from a gingivitis subject.</title>
        <authorList>
            <person name="Antezack A."/>
        </authorList>
    </citation>
    <scope>NUCLEOTIDE SEQUENCE [LARGE SCALE GENOMIC DNA]</scope>
    <source>
        <strain evidence="9 10">Marseille-Q3039</strain>
    </source>
</reference>
<dbReference type="InterPro" id="IPR055342">
    <property type="entry name" value="MreC_beta-barrel_core"/>
</dbReference>
<feature type="coiled-coil region" evidence="6">
    <location>
        <begin position="74"/>
        <end position="111"/>
    </location>
</feature>
<keyword evidence="3 5" id="KW-0133">Cell shape</keyword>
<evidence type="ECO:0000256" key="5">
    <source>
        <dbReference type="PIRNR" id="PIRNR038471"/>
    </source>
</evidence>
<dbReference type="RefSeq" id="WP_009439732.1">
    <property type="nucleotide sequence ID" value="NZ_CP060204.1"/>
</dbReference>
<name>A0A7G7VHV8_9FIRM</name>
<evidence type="ECO:0000256" key="7">
    <source>
        <dbReference type="SAM" id="Phobius"/>
    </source>
</evidence>
<gene>
    <name evidence="9" type="primary">mreC</name>
    <name evidence="9" type="ORF">H1B31_07325</name>
</gene>
<evidence type="ECO:0000256" key="2">
    <source>
        <dbReference type="ARBA" id="ARBA00013855"/>
    </source>
</evidence>
<dbReference type="GO" id="GO:0008360">
    <property type="term" value="P:regulation of cell shape"/>
    <property type="evidence" value="ECO:0007669"/>
    <property type="project" value="UniProtKB-KW"/>
</dbReference>
<dbReference type="InterPro" id="IPR007221">
    <property type="entry name" value="MreC"/>
</dbReference>
<feature type="domain" description="Rod shape-determining protein MreC beta-barrel core" evidence="8">
    <location>
        <begin position="128"/>
        <end position="277"/>
    </location>
</feature>
<keyword evidence="7" id="KW-0472">Membrane</keyword>
<evidence type="ECO:0000313" key="9">
    <source>
        <dbReference type="EMBL" id="QNH53701.1"/>
    </source>
</evidence>
<proteinExistence type="inferred from homology"/>
<evidence type="ECO:0000256" key="1">
    <source>
        <dbReference type="ARBA" id="ARBA00009369"/>
    </source>
</evidence>
<dbReference type="EMBL" id="CP060204">
    <property type="protein sequence ID" value="QNH53701.1"/>
    <property type="molecule type" value="Genomic_DNA"/>
</dbReference>
<dbReference type="GO" id="GO:0005886">
    <property type="term" value="C:plasma membrane"/>
    <property type="evidence" value="ECO:0007669"/>
    <property type="project" value="TreeGrafter"/>
</dbReference>
<evidence type="ECO:0000313" key="10">
    <source>
        <dbReference type="Proteomes" id="UP000515480"/>
    </source>
</evidence>
<sequence length="313" mass="33888">MIDRIGRARQSGRKIWALLFVLLALFCVIFFAARGRFQATASTSTVGTVLAPFEMVFSYVGQQVRHVTSDLWEIATVHEQNKMLKNEIEQLRQQNTMAEEYAAENARLRELLSYKQSAQQFDLLAARVIGRDAVLWTSTIVVDRGSKDGVRENMPVVTGKGLVGRVTEVAPLSSKVQLILDVRSSVGTLIQRTESRVTGIVTGTMDNPYMPQMVNIPRNADVQDGDTVITSGFGGIYPKGIPVGQIVSQHSDDTGLLKVALIETAVDFQRLEDVAIITASREAPPAPIQPAPLSPGAAAAAQISASQAKAAAQ</sequence>
<dbReference type="Pfam" id="PF04085">
    <property type="entry name" value="MreC"/>
    <property type="match status" value="1"/>
</dbReference>
<dbReference type="InterPro" id="IPR042175">
    <property type="entry name" value="Cell/Rod_MreC_2"/>
</dbReference>
<keyword evidence="10" id="KW-1185">Reference proteome</keyword>
<comment type="function">
    <text evidence="5">Involved in formation and maintenance of cell shape.</text>
</comment>
<evidence type="ECO:0000256" key="6">
    <source>
        <dbReference type="SAM" id="Coils"/>
    </source>
</evidence>
<dbReference type="Gene3D" id="2.40.10.350">
    <property type="entry name" value="Rod shape-determining protein MreC, domain 2"/>
    <property type="match status" value="1"/>
</dbReference>
<dbReference type="PIRSF" id="PIRSF038471">
    <property type="entry name" value="MreC"/>
    <property type="match status" value="1"/>
</dbReference>
<dbReference type="Proteomes" id="UP000515480">
    <property type="component" value="Chromosome"/>
</dbReference>
<evidence type="ECO:0000256" key="4">
    <source>
        <dbReference type="ARBA" id="ARBA00032089"/>
    </source>
</evidence>
<protein>
    <recommendedName>
        <fullName evidence="2 5">Cell shape-determining protein MreC</fullName>
    </recommendedName>
    <alternativeName>
        <fullName evidence="4 5">Cell shape protein MreC</fullName>
    </alternativeName>
</protein>
<dbReference type="Gene3D" id="2.40.10.340">
    <property type="entry name" value="Rod shape-determining protein MreC, domain 1"/>
    <property type="match status" value="1"/>
</dbReference>
<dbReference type="AlphaFoldDB" id="A0A7G7VHV8"/>
<keyword evidence="7" id="KW-1133">Transmembrane helix</keyword>
<dbReference type="InterPro" id="IPR042177">
    <property type="entry name" value="Cell/Rod_1"/>
</dbReference>
<accession>A0A7G7VHV8</accession>
<dbReference type="PANTHER" id="PTHR34138">
    <property type="entry name" value="CELL SHAPE-DETERMINING PROTEIN MREC"/>
    <property type="match status" value="1"/>
</dbReference>
<keyword evidence="6" id="KW-0175">Coiled coil</keyword>
<organism evidence="9 10">
    <name type="scientific">Selenomonas timonae</name>
    <dbReference type="NCBI Taxonomy" id="2754044"/>
    <lineage>
        <taxon>Bacteria</taxon>
        <taxon>Bacillati</taxon>
        <taxon>Bacillota</taxon>
        <taxon>Negativicutes</taxon>
        <taxon>Selenomonadales</taxon>
        <taxon>Selenomonadaceae</taxon>
        <taxon>Selenomonas</taxon>
    </lineage>
</organism>
<dbReference type="KEGG" id="stim:H1B31_07325"/>
<dbReference type="NCBIfam" id="TIGR00219">
    <property type="entry name" value="mreC"/>
    <property type="match status" value="1"/>
</dbReference>
<evidence type="ECO:0000256" key="3">
    <source>
        <dbReference type="ARBA" id="ARBA00022960"/>
    </source>
</evidence>
<evidence type="ECO:0000259" key="8">
    <source>
        <dbReference type="Pfam" id="PF04085"/>
    </source>
</evidence>